<keyword evidence="3" id="KW-1185">Reference proteome</keyword>
<evidence type="ECO:0000313" key="3">
    <source>
        <dbReference type="Proteomes" id="UP000645517"/>
    </source>
</evidence>
<dbReference type="Proteomes" id="UP000645517">
    <property type="component" value="Unassembled WGS sequence"/>
</dbReference>
<name>A0ABQ2ISL8_9DEIO</name>
<protein>
    <submittedName>
        <fullName evidence="2">Uncharacterized protein</fullName>
    </submittedName>
</protein>
<evidence type="ECO:0000313" key="2">
    <source>
        <dbReference type="EMBL" id="GGN27892.1"/>
    </source>
</evidence>
<reference evidence="3" key="1">
    <citation type="journal article" date="2019" name="Int. J. Syst. Evol. Microbiol.">
        <title>The Global Catalogue of Microorganisms (GCM) 10K type strain sequencing project: providing services to taxonomists for standard genome sequencing and annotation.</title>
        <authorList>
            <consortium name="The Broad Institute Genomics Platform"/>
            <consortium name="The Broad Institute Genome Sequencing Center for Infectious Disease"/>
            <person name="Wu L."/>
            <person name="Ma J."/>
        </authorList>
    </citation>
    <scope>NUCLEOTIDE SEQUENCE [LARGE SCALE GENOMIC DNA]</scope>
    <source>
        <strain evidence="3">JCM 16918</strain>
    </source>
</reference>
<dbReference type="EMBL" id="BMOR01000001">
    <property type="protein sequence ID" value="GGN27892.1"/>
    <property type="molecule type" value="Genomic_DNA"/>
</dbReference>
<evidence type="ECO:0000256" key="1">
    <source>
        <dbReference type="SAM" id="MobiDB-lite"/>
    </source>
</evidence>
<gene>
    <name evidence="2" type="ORF">GCM10010842_01180</name>
</gene>
<feature type="region of interest" description="Disordered" evidence="1">
    <location>
        <begin position="135"/>
        <end position="157"/>
    </location>
</feature>
<comment type="caution">
    <text evidence="2">The sequence shown here is derived from an EMBL/GenBank/DDBJ whole genome shotgun (WGS) entry which is preliminary data.</text>
</comment>
<organism evidence="2 3">
    <name type="scientific">Deinococcus daejeonensis</name>
    <dbReference type="NCBI Taxonomy" id="1007098"/>
    <lineage>
        <taxon>Bacteria</taxon>
        <taxon>Thermotogati</taxon>
        <taxon>Deinococcota</taxon>
        <taxon>Deinococci</taxon>
        <taxon>Deinococcales</taxon>
        <taxon>Deinococcaceae</taxon>
        <taxon>Deinococcus</taxon>
    </lineage>
</organism>
<proteinExistence type="predicted"/>
<dbReference type="RefSeq" id="WP_189053104.1">
    <property type="nucleotide sequence ID" value="NZ_BMOR01000001.1"/>
</dbReference>
<sequence>MSRWTFRYPRHAVSPGPWWARARMALHLLRPQWSRRVGDLPRPLRAVHWPPGVVPLGVYRNLTGERHVRLRVPTAPEAAFRSLEAVQDALREAGLPSLSGGAVGFDVRDALFDLGTTWLGTGAPRGGFLDLPLLHPGRPDDQPGPGLTLDGRPGRTSGGAPHLLLPADSDLGTVLDRWQAGAAAQGWQVRPPLHGEGQVLLSFTQAPSTVTLTGVRLDSGAWGFTLERDTWAHLHWLSGVQTP</sequence>
<accession>A0ABQ2ISL8</accession>